<feature type="binding site" evidence="15">
    <location>
        <begin position="139"/>
        <end position="144"/>
    </location>
    <ligand>
        <name>S-adenosyl-L-methionine</name>
        <dbReference type="ChEBI" id="CHEBI:59789"/>
    </ligand>
</feature>
<evidence type="ECO:0000256" key="14">
    <source>
        <dbReference type="ARBA" id="ARBA00047783"/>
    </source>
</evidence>
<evidence type="ECO:0000256" key="8">
    <source>
        <dbReference type="ARBA" id="ARBA00022603"/>
    </source>
</evidence>
<dbReference type="Gene3D" id="3.40.630.30">
    <property type="match status" value="1"/>
</dbReference>
<dbReference type="GO" id="GO:0005829">
    <property type="term" value="C:cytosol"/>
    <property type="evidence" value="ECO:0007669"/>
    <property type="project" value="TreeGrafter"/>
</dbReference>
<dbReference type="GO" id="GO:0052906">
    <property type="term" value="F:tRNA (guanine(37)-N1)-methyltransferase activity"/>
    <property type="evidence" value="ECO:0007669"/>
    <property type="project" value="UniProtKB-UniRule"/>
</dbReference>
<comment type="similarity">
    <text evidence="3 15">Belongs to the RNA methyltransferase TrmD family.</text>
</comment>
<comment type="subunit">
    <text evidence="4 15">Homodimer.</text>
</comment>
<dbReference type="SUPFAM" id="SSF75217">
    <property type="entry name" value="alpha/beta knot"/>
    <property type="match status" value="1"/>
</dbReference>
<feature type="binding site" evidence="15">
    <location>
        <position position="119"/>
    </location>
    <ligand>
        <name>S-adenosyl-L-methionine</name>
        <dbReference type="ChEBI" id="CHEBI:59789"/>
    </ligand>
</feature>
<dbReference type="InterPro" id="IPR029028">
    <property type="entry name" value="Alpha/beta_knot_MTases"/>
</dbReference>
<evidence type="ECO:0000256" key="5">
    <source>
        <dbReference type="ARBA" id="ARBA00012807"/>
    </source>
</evidence>
<dbReference type="EC" id="2.1.1.228" evidence="5 15"/>
<dbReference type="Pfam" id="PF13508">
    <property type="entry name" value="Acetyltransf_7"/>
    <property type="match status" value="1"/>
</dbReference>
<evidence type="ECO:0000256" key="11">
    <source>
        <dbReference type="ARBA" id="ARBA00022694"/>
    </source>
</evidence>
<evidence type="ECO:0000259" key="16">
    <source>
        <dbReference type="PROSITE" id="PS51186"/>
    </source>
</evidence>
<accession>A0A291TCB0</accession>
<evidence type="ECO:0000256" key="3">
    <source>
        <dbReference type="ARBA" id="ARBA00007630"/>
    </source>
</evidence>
<dbReference type="NCBIfam" id="TIGR00088">
    <property type="entry name" value="trmD"/>
    <property type="match status" value="1"/>
</dbReference>
<dbReference type="CDD" id="cd04301">
    <property type="entry name" value="NAT_SF"/>
    <property type="match status" value="1"/>
</dbReference>
<evidence type="ECO:0000313" key="18">
    <source>
        <dbReference type="Proteomes" id="UP000223709"/>
    </source>
</evidence>
<keyword evidence="9 15" id="KW-0808">Transferase</keyword>
<dbReference type="Gene3D" id="1.10.1270.20">
    <property type="entry name" value="tRNA(m1g37)methyltransferase, domain 2"/>
    <property type="match status" value="1"/>
</dbReference>
<dbReference type="PROSITE" id="PS51186">
    <property type="entry name" value="GNAT"/>
    <property type="match status" value="1"/>
</dbReference>
<sequence length="410" mass="46712">MGMRVDIVTLFPEMCQQVLDSSIIGRAAKKGYIETHCHQIRDYTLNKQKQTDDYPYGGGCGMVLYAQPIADCLRAVQKEVQEQGRPAPHIVFLTAGGQRYTEEHARRLAQYDNLTLVCGHYEGIDERVIDAFADEEISIGDYILTGGELASLVVADSVLRLKPGVLAEQKGYEEESYWDGLLEYPQYTRPEVWEGRAVPPVLLEGNHQKIDAWRGQQSRERTRLRRPELYEQWCETHPLTEIPKWKRGENVRLVKTAEQMEAAAKLFAEGRRSIGAGGWVQEALDALTPEMFLPQLQQEKQEGWVCYLHYTKDVPDATVSVHHKTGQVEHLFVTESARGRGIGQKMLDFARKKLPEHEHPVLTVLNTNTRALALYRRMGWQVVGAKEKFDPAKDPLVVRPSQVLEMRYQG</sequence>
<keyword evidence="7 15" id="KW-0963">Cytoplasm</keyword>
<protein>
    <recommendedName>
        <fullName evidence="6 15">tRNA (guanine-N(1)-)-methyltransferase</fullName>
        <ecNumber evidence="5 15">2.1.1.228</ecNumber>
    </recommendedName>
    <alternativeName>
        <fullName evidence="12 15">M1G-methyltransferase</fullName>
    </alternativeName>
    <alternativeName>
        <fullName evidence="13 15">tRNA [GM37] methyltransferase</fullName>
    </alternativeName>
</protein>
<gene>
    <name evidence="15" type="primary">trmD</name>
    <name evidence="17" type="ORF">CRH10_10680</name>
</gene>
<evidence type="ECO:0000313" key="17">
    <source>
        <dbReference type="EMBL" id="ATL90729.1"/>
    </source>
</evidence>
<keyword evidence="8 15" id="KW-0489">Methyltransferase</keyword>
<reference evidence="17 18" key="1">
    <citation type="submission" date="2017-10" db="EMBL/GenBank/DDBJ databases">
        <title>Complete Genome Sequence of Faecalibacterium prausnitzii isolated from the gut of healthy adult Indian.</title>
        <authorList>
            <person name="Bag S."/>
            <person name="Ghosh T.S."/>
            <person name="Das B."/>
        </authorList>
    </citation>
    <scope>NUCLEOTIDE SEQUENCE [LARGE SCALE GENOMIC DNA]</scope>
    <source>
        <strain evidence="17 18">Indica</strain>
    </source>
</reference>
<evidence type="ECO:0000256" key="13">
    <source>
        <dbReference type="ARBA" id="ARBA00033392"/>
    </source>
</evidence>
<comment type="subcellular location">
    <subcellularLocation>
        <location evidence="2 15">Cytoplasm</location>
    </subcellularLocation>
</comment>
<dbReference type="Gene3D" id="3.40.1280.10">
    <property type="match status" value="1"/>
</dbReference>
<dbReference type="AlphaFoldDB" id="A0A291TCB0"/>
<comment type="function">
    <text evidence="1 15">Specifically methylates guanosine-37 in various tRNAs.</text>
</comment>
<dbReference type="PANTHER" id="PTHR46417:SF1">
    <property type="entry name" value="TRNA (GUANINE-N(1)-)-METHYLTRANSFERASE"/>
    <property type="match status" value="1"/>
</dbReference>
<dbReference type="InterPro" id="IPR016009">
    <property type="entry name" value="tRNA_MeTrfase_TRMD/TRM10"/>
</dbReference>
<dbReference type="RefSeq" id="WP_098924507.1">
    <property type="nucleotide sequence ID" value="NZ_CABVEL010000003.1"/>
</dbReference>
<dbReference type="EMBL" id="CP023819">
    <property type="protein sequence ID" value="ATL90729.1"/>
    <property type="molecule type" value="Genomic_DNA"/>
</dbReference>
<name>A0A291TCB0_9FIRM</name>
<dbReference type="SUPFAM" id="SSF55729">
    <property type="entry name" value="Acyl-CoA N-acyltransferases (Nat)"/>
    <property type="match status" value="1"/>
</dbReference>
<evidence type="ECO:0000256" key="9">
    <source>
        <dbReference type="ARBA" id="ARBA00022679"/>
    </source>
</evidence>
<dbReference type="GO" id="GO:0002939">
    <property type="term" value="P:tRNA N1-guanine methylation"/>
    <property type="evidence" value="ECO:0007669"/>
    <property type="project" value="TreeGrafter"/>
</dbReference>
<dbReference type="Proteomes" id="UP000223709">
    <property type="component" value="Chromosome"/>
</dbReference>
<proteinExistence type="inferred from homology"/>
<dbReference type="InterPro" id="IPR000182">
    <property type="entry name" value="GNAT_dom"/>
</dbReference>
<dbReference type="GO" id="GO:0016747">
    <property type="term" value="F:acyltransferase activity, transferring groups other than amino-acyl groups"/>
    <property type="evidence" value="ECO:0007669"/>
    <property type="project" value="InterPro"/>
</dbReference>
<evidence type="ECO:0000256" key="12">
    <source>
        <dbReference type="ARBA" id="ARBA00029736"/>
    </source>
</evidence>
<comment type="catalytic activity">
    <reaction evidence="14 15">
        <text>guanosine(37) in tRNA + S-adenosyl-L-methionine = N(1)-methylguanosine(37) in tRNA + S-adenosyl-L-homocysteine + H(+)</text>
        <dbReference type="Rhea" id="RHEA:36899"/>
        <dbReference type="Rhea" id="RHEA-COMP:10145"/>
        <dbReference type="Rhea" id="RHEA-COMP:10147"/>
        <dbReference type="ChEBI" id="CHEBI:15378"/>
        <dbReference type="ChEBI" id="CHEBI:57856"/>
        <dbReference type="ChEBI" id="CHEBI:59789"/>
        <dbReference type="ChEBI" id="CHEBI:73542"/>
        <dbReference type="ChEBI" id="CHEBI:74269"/>
        <dbReference type="EC" id="2.1.1.228"/>
    </reaction>
</comment>
<dbReference type="InterPro" id="IPR016181">
    <property type="entry name" value="Acyl_CoA_acyltransferase"/>
</dbReference>
<keyword evidence="10 15" id="KW-0949">S-adenosyl-L-methionine</keyword>
<dbReference type="NCBIfam" id="NF000648">
    <property type="entry name" value="PRK00026.1"/>
    <property type="match status" value="1"/>
</dbReference>
<evidence type="ECO:0000256" key="10">
    <source>
        <dbReference type="ARBA" id="ARBA00022691"/>
    </source>
</evidence>
<evidence type="ECO:0000256" key="2">
    <source>
        <dbReference type="ARBA" id="ARBA00004496"/>
    </source>
</evidence>
<keyword evidence="11 15" id="KW-0819">tRNA processing</keyword>
<dbReference type="InterPro" id="IPR002649">
    <property type="entry name" value="tRNA_m1G_MeTrfase_TrmD"/>
</dbReference>
<dbReference type="HAMAP" id="MF_00605">
    <property type="entry name" value="TrmD"/>
    <property type="match status" value="1"/>
</dbReference>
<dbReference type="PANTHER" id="PTHR46417">
    <property type="entry name" value="TRNA (GUANINE-N(1)-)-METHYLTRANSFERASE"/>
    <property type="match status" value="1"/>
</dbReference>
<evidence type="ECO:0000256" key="7">
    <source>
        <dbReference type="ARBA" id="ARBA00022490"/>
    </source>
</evidence>
<dbReference type="FunFam" id="3.40.1280.10:FF:000001">
    <property type="entry name" value="tRNA (guanine-N(1)-)-methyltransferase"/>
    <property type="match status" value="1"/>
</dbReference>
<dbReference type="InterPro" id="IPR023148">
    <property type="entry name" value="tRNA_m1G_MeTrfase_C_sf"/>
</dbReference>
<dbReference type="Pfam" id="PF01746">
    <property type="entry name" value="tRNA_m1G_MT"/>
    <property type="match status" value="1"/>
</dbReference>
<organism evidence="17 18">
    <name type="scientific">Faecalibacterium prausnitzii</name>
    <dbReference type="NCBI Taxonomy" id="853"/>
    <lineage>
        <taxon>Bacteria</taxon>
        <taxon>Bacillati</taxon>
        <taxon>Bacillota</taxon>
        <taxon>Clostridia</taxon>
        <taxon>Eubacteriales</taxon>
        <taxon>Oscillospiraceae</taxon>
        <taxon>Faecalibacterium</taxon>
    </lineage>
</organism>
<evidence type="ECO:0000256" key="1">
    <source>
        <dbReference type="ARBA" id="ARBA00002634"/>
    </source>
</evidence>
<evidence type="ECO:0000256" key="6">
    <source>
        <dbReference type="ARBA" id="ARBA00014679"/>
    </source>
</evidence>
<dbReference type="InterPro" id="IPR029026">
    <property type="entry name" value="tRNA_m1G_MTases_N"/>
</dbReference>
<dbReference type="CDD" id="cd18080">
    <property type="entry name" value="TrmD-like"/>
    <property type="match status" value="1"/>
</dbReference>
<feature type="domain" description="N-acetyltransferase" evidence="16">
    <location>
        <begin position="249"/>
        <end position="410"/>
    </location>
</feature>
<evidence type="ECO:0000256" key="4">
    <source>
        <dbReference type="ARBA" id="ARBA00011738"/>
    </source>
</evidence>
<evidence type="ECO:0000256" key="15">
    <source>
        <dbReference type="HAMAP-Rule" id="MF_00605"/>
    </source>
</evidence>